<dbReference type="GeneID" id="37199118"/>
<dbReference type="Proteomes" id="UP000248961">
    <property type="component" value="Unassembled WGS sequence"/>
</dbReference>
<keyword evidence="1" id="KW-0812">Transmembrane</keyword>
<organism evidence="2 3">
    <name type="scientific">Aspergillus homomorphus (strain CBS 101889)</name>
    <dbReference type="NCBI Taxonomy" id="1450537"/>
    <lineage>
        <taxon>Eukaryota</taxon>
        <taxon>Fungi</taxon>
        <taxon>Dikarya</taxon>
        <taxon>Ascomycota</taxon>
        <taxon>Pezizomycotina</taxon>
        <taxon>Eurotiomycetes</taxon>
        <taxon>Eurotiomycetidae</taxon>
        <taxon>Eurotiales</taxon>
        <taxon>Aspergillaceae</taxon>
        <taxon>Aspergillus</taxon>
        <taxon>Aspergillus subgen. Circumdati</taxon>
    </lineage>
</organism>
<feature type="transmembrane region" description="Helical" evidence="1">
    <location>
        <begin position="12"/>
        <end position="32"/>
    </location>
</feature>
<reference evidence="2 3" key="1">
    <citation type="submission" date="2018-02" db="EMBL/GenBank/DDBJ databases">
        <title>The genomes of Aspergillus section Nigri reveals drivers in fungal speciation.</title>
        <authorList>
            <consortium name="DOE Joint Genome Institute"/>
            <person name="Vesth T.C."/>
            <person name="Nybo J."/>
            <person name="Theobald S."/>
            <person name="Brandl J."/>
            <person name="Frisvad J.C."/>
            <person name="Nielsen K.F."/>
            <person name="Lyhne E.K."/>
            <person name="Kogle M.E."/>
            <person name="Kuo A."/>
            <person name="Riley R."/>
            <person name="Clum A."/>
            <person name="Nolan M."/>
            <person name="Lipzen A."/>
            <person name="Salamov A."/>
            <person name="Henrissat B."/>
            <person name="Wiebenga A."/>
            <person name="De vries R.P."/>
            <person name="Grigoriev I.V."/>
            <person name="Mortensen U.H."/>
            <person name="Andersen M.R."/>
            <person name="Baker S.E."/>
        </authorList>
    </citation>
    <scope>NUCLEOTIDE SEQUENCE [LARGE SCALE GENOMIC DNA]</scope>
    <source>
        <strain evidence="2 3">CBS 101889</strain>
    </source>
</reference>
<evidence type="ECO:0000256" key="1">
    <source>
        <dbReference type="SAM" id="Phobius"/>
    </source>
</evidence>
<dbReference type="AlphaFoldDB" id="A0A395I4U3"/>
<keyword evidence="1" id="KW-0472">Membrane</keyword>
<accession>A0A395I4U3</accession>
<name>A0A395I4U3_ASPHC</name>
<protein>
    <submittedName>
        <fullName evidence="2">Uncharacterized protein</fullName>
    </submittedName>
</protein>
<evidence type="ECO:0000313" key="2">
    <source>
        <dbReference type="EMBL" id="RAL14795.1"/>
    </source>
</evidence>
<keyword evidence="1" id="KW-1133">Transmembrane helix</keyword>
<gene>
    <name evidence="2" type="ORF">BO97DRAFT_403848</name>
</gene>
<evidence type="ECO:0000313" key="3">
    <source>
        <dbReference type="Proteomes" id="UP000248961"/>
    </source>
</evidence>
<proteinExistence type="predicted"/>
<dbReference type="RefSeq" id="XP_025553949.1">
    <property type="nucleotide sequence ID" value="XM_025694829.1"/>
</dbReference>
<sequence>MTIHIALRGPSFGRTLPLVLVWTSSVAPLLVIRIMQQLAHGDSPQIQAQRILLQVTNPNR</sequence>
<dbReference type="EMBL" id="KZ824273">
    <property type="protein sequence ID" value="RAL14795.1"/>
    <property type="molecule type" value="Genomic_DNA"/>
</dbReference>
<dbReference type="VEuPathDB" id="FungiDB:BO97DRAFT_403848"/>
<keyword evidence="3" id="KW-1185">Reference proteome</keyword>